<feature type="transmembrane region" description="Helical" evidence="6">
    <location>
        <begin position="81"/>
        <end position="100"/>
    </location>
</feature>
<dbReference type="InterPro" id="IPR029023">
    <property type="entry name" value="Tensin_phosphatase"/>
</dbReference>
<dbReference type="SUPFAM" id="SSF81324">
    <property type="entry name" value="Voltage-gated potassium channels"/>
    <property type="match status" value="1"/>
</dbReference>
<feature type="transmembrane region" description="Helical" evidence="6">
    <location>
        <begin position="143"/>
        <end position="165"/>
    </location>
</feature>
<dbReference type="InterPro" id="IPR051281">
    <property type="entry name" value="Dual-spec_lipid-protein_phosph"/>
</dbReference>
<dbReference type="CDD" id="cd14510">
    <property type="entry name" value="PTP_VSP_TPTE"/>
    <property type="match status" value="1"/>
</dbReference>
<dbReference type="SMART" id="SM00404">
    <property type="entry name" value="PTPc_motif"/>
    <property type="match status" value="1"/>
</dbReference>
<dbReference type="InterPro" id="IPR005821">
    <property type="entry name" value="Ion_trans_dom"/>
</dbReference>
<keyword evidence="2 6" id="KW-0812">Transmembrane</keyword>
<dbReference type="InterPro" id="IPR000387">
    <property type="entry name" value="Tyr_Pase_dom"/>
</dbReference>
<feature type="domain" description="Phosphatase tensin-type" evidence="8">
    <location>
        <begin position="183"/>
        <end position="359"/>
    </location>
</feature>
<dbReference type="SUPFAM" id="SSF52799">
    <property type="entry name" value="(Phosphotyrosine protein) phosphatases II"/>
    <property type="match status" value="1"/>
</dbReference>
<evidence type="ECO:0000256" key="2">
    <source>
        <dbReference type="ARBA" id="ARBA00022692"/>
    </source>
</evidence>
<dbReference type="InterPro" id="IPR029021">
    <property type="entry name" value="Prot-tyrosine_phosphatase-like"/>
</dbReference>
<evidence type="ECO:0000259" key="7">
    <source>
        <dbReference type="PROSITE" id="PS50056"/>
    </source>
</evidence>
<dbReference type="PROSITE" id="PS00383">
    <property type="entry name" value="TYR_PHOSPHATASE_1"/>
    <property type="match status" value="1"/>
</dbReference>
<dbReference type="PANTHER" id="PTHR12305:SF60">
    <property type="entry name" value="PHOSPHATIDYLINOSITOL 3,4,5-TRISPHOSPHATE 3-PHOSPHATASE TPTE2-RELATED"/>
    <property type="match status" value="1"/>
</dbReference>
<dbReference type="GO" id="GO:0016020">
    <property type="term" value="C:membrane"/>
    <property type="evidence" value="ECO:0007669"/>
    <property type="project" value="UniProtKB-SubCell"/>
</dbReference>
<dbReference type="Pfam" id="PF22785">
    <property type="entry name" value="Tc-R-P"/>
    <property type="match status" value="1"/>
</dbReference>
<dbReference type="Pfam" id="PF00520">
    <property type="entry name" value="Ion_trans"/>
    <property type="match status" value="1"/>
</dbReference>
<feature type="transmembrane region" description="Helical" evidence="6">
    <location>
        <begin position="112"/>
        <end position="131"/>
    </location>
</feature>
<reference evidence="10" key="1">
    <citation type="submission" date="2012-01" db="EMBL/GenBank/DDBJ databases">
        <title>The Genome Sequence of Oreochromis niloticus (Nile Tilapia).</title>
        <authorList>
            <consortium name="Broad Institute Genome Assembly Team"/>
            <consortium name="Broad Institute Sequencing Platform"/>
            <person name="Di Palma F."/>
            <person name="Johnson J."/>
            <person name="Lander E.S."/>
            <person name="Lindblad-Toh K."/>
        </authorList>
    </citation>
    <scope>NUCLEOTIDE SEQUENCE [LARGE SCALE GENOMIC DNA]</scope>
</reference>
<name>A0A669BDW1_ORENI</name>
<dbReference type="GO" id="GO:0005216">
    <property type="term" value="F:monoatomic ion channel activity"/>
    <property type="evidence" value="ECO:0007669"/>
    <property type="project" value="InterPro"/>
</dbReference>
<evidence type="ECO:0000313" key="9">
    <source>
        <dbReference type="Ensembl" id="ENSONIP00000032680.1"/>
    </source>
</evidence>
<accession>A0A669BDW1</accession>
<feature type="transmembrane region" description="Helical" evidence="6">
    <location>
        <begin position="41"/>
        <end position="61"/>
    </location>
</feature>
<proteinExistence type="predicted"/>
<dbReference type="Gene3D" id="1.20.120.350">
    <property type="entry name" value="Voltage-gated potassium channels. Chain C"/>
    <property type="match status" value="1"/>
</dbReference>
<keyword evidence="10" id="KW-1185">Reference proteome</keyword>
<evidence type="ECO:0000256" key="1">
    <source>
        <dbReference type="ARBA" id="ARBA00004141"/>
    </source>
</evidence>
<evidence type="ECO:0000313" key="10">
    <source>
        <dbReference type="Proteomes" id="UP000005207"/>
    </source>
</evidence>
<reference evidence="9" key="2">
    <citation type="submission" date="2025-08" db="UniProtKB">
        <authorList>
            <consortium name="Ensembl"/>
        </authorList>
    </citation>
    <scope>IDENTIFICATION</scope>
</reference>
<dbReference type="GO" id="GO:0016314">
    <property type="term" value="F:phosphatidylinositol-3,4,5-trisphosphate 3-phosphatase activity"/>
    <property type="evidence" value="ECO:0007669"/>
    <property type="project" value="TreeGrafter"/>
</dbReference>
<evidence type="ECO:0000259" key="8">
    <source>
        <dbReference type="PROSITE" id="PS51181"/>
    </source>
</evidence>
<keyword evidence="4 6" id="KW-1133">Transmembrane helix</keyword>
<dbReference type="FunFam" id="3.90.190.10:FF:000053">
    <property type="entry name" value="Phosphatidylinositol 3,4,5-trisphosphate 3-phosphatase TPTE2"/>
    <property type="match status" value="1"/>
</dbReference>
<evidence type="ECO:0000256" key="5">
    <source>
        <dbReference type="ARBA" id="ARBA00023136"/>
    </source>
</evidence>
<dbReference type="Proteomes" id="UP000005207">
    <property type="component" value="Linkage group LG10"/>
</dbReference>
<sequence>MSSVYFNPGSDSSVNGNITKMENAKVEIDDGKEESALPDTLPVCHVLCLFGVILIIVDFVLVIVDLSLPAKSRDAGNALEAVSLTISFFFLADVLLRVYVEGFKVYFSSKLNIIDACVVIVTLAVTMVYTFSDLSGTSLIPRYMVVTFLRFLRIIILVRVFRLAAQKKELEKVTRRMISENKRRYQKDGFDLDLTYVTDRVIAMSFPSSGKQAFYRNPIREVARFLDTKHEGHYKVYNLCSEKGYDPQFFHYRVERVFIDDHNVPSLEDMLKYTASVREWMSADPQNIIAIHCKGGKGRTGTMVCTWLIDSDQFESAQDSLEYFGERRTDKSQSSKFQGVETPSQSRYVGYYEIMKNKLNRQLPPPKSLRIKSIRIHSIAGVGKGNGSDFKVKIVVRKELVFECVCAKQENCTVSLLLTFFDVC</sequence>
<gene>
    <name evidence="9" type="primary">tpte</name>
</gene>
<dbReference type="InterPro" id="IPR045102">
    <property type="entry name" value="PTP_VSP_TPTE"/>
</dbReference>
<dbReference type="AlphaFoldDB" id="A0A669BDW1"/>
<dbReference type="InterPro" id="IPR003595">
    <property type="entry name" value="Tyr_Pase_cat"/>
</dbReference>
<evidence type="ECO:0000256" key="3">
    <source>
        <dbReference type="ARBA" id="ARBA00022801"/>
    </source>
</evidence>
<dbReference type="Ensembl" id="ENSONIT00000044258.1">
    <property type="protein sequence ID" value="ENSONIP00000032680.1"/>
    <property type="gene ID" value="ENSONIG00000004760.2"/>
</dbReference>
<dbReference type="PANTHER" id="PTHR12305">
    <property type="entry name" value="PHOSPHATASE WITH HOMOLOGY TO TENSIN"/>
    <property type="match status" value="1"/>
</dbReference>
<dbReference type="InterPro" id="IPR016130">
    <property type="entry name" value="Tyr_Pase_AS"/>
</dbReference>
<keyword evidence="5 6" id="KW-0472">Membrane</keyword>
<dbReference type="GeneTree" id="ENSGT00940000154335"/>
<protein>
    <submittedName>
        <fullName evidence="9">Transmembrane phosphatase with tensin homology</fullName>
    </submittedName>
</protein>
<dbReference type="PROSITE" id="PS51181">
    <property type="entry name" value="PPASE_TENSIN"/>
    <property type="match status" value="1"/>
</dbReference>
<feature type="domain" description="Tyrosine specific protein phosphatases" evidence="7">
    <location>
        <begin position="268"/>
        <end position="334"/>
    </location>
</feature>
<keyword evidence="3" id="KW-0378">Hydrolase</keyword>
<dbReference type="GO" id="GO:0005829">
    <property type="term" value="C:cytosol"/>
    <property type="evidence" value="ECO:0007669"/>
    <property type="project" value="TreeGrafter"/>
</dbReference>
<dbReference type="InterPro" id="IPR027359">
    <property type="entry name" value="Volt_channel_dom_sf"/>
</dbReference>
<reference evidence="9" key="3">
    <citation type="submission" date="2025-09" db="UniProtKB">
        <authorList>
            <consortium name="Ensembl"/>
        </authorList>
    </citation>
    <scope>IDENTIFICATION</scope>
</reference>
<dbReference type="Gene3D" id="2.60.40.1110">
    <property type="match status" value="1"/>
</dbReference>
<dbReference type="Gene3D" id="3.90.190.10">
    <property type="entry name" value="Protein tyrosine phosphatase superfamily"/>
    <property type="match status" value="1"/>
</dbReference>
<organism evidence="9 10">
    <name type="scientific">Oreochromis niloticus</name>
    <name type="common">Nile tilapia</name>
    <name type="synonym">Tilapia nilotica</name>
    <dbReference type="NCBI Taxonomy" id="8128"/>
    <lineage>
        <taxon>Eukaryota</taxon>
        <taxon>Metazoa</taxon>
        <taxon>Chordata</taxon>
        <taxon>Craniata</taxon>
        <taxon>Vertebrata</taxon>
        <taxon>Euteleostomi</taxon>
        <taxon>Actinopterygii</taxon>
        <taxon>Neopterygii</taxon>
        <taxon>Teleostei</taxon>
        <taxon>Neoteleostei</taxon>
        <taxon>Acanthomorphata</taxon>
        <taxon>Ovalentaria</taxon>
        <taxon>Cichlomorphae</taxon>
        <taxon>Cichliformes</taxon>
        <taxon>Cichlidae</taxon>
        <taxon>African cichlids</taxon>
        <taxon>Pseudocrenilabrinae</taxon>
        <taxon>Oreochromini</taxon>
        <taxon>Oreochromis</taxon>
    </lineage>
</organism>
<evidence type="ECO:0000256" key="4">
    <source>
        <dbReference type="ARBA" id="ARBA00022989"/>
    </source>
</evidence>
<evidence type="ECO:0000256" key="6">
    <source>
        <dbReference type="SAM" id="Phobius"/>
    </source>
</evidence>
<comment type="subcellular location">
    <subcellularLocation>
        <location evidence="1">Membrane</location>
        <topology evidence="1">Multi-pass membrane protein</topology>
    </subcellularLocation>
</comment>
<dbReference type="PROSITE" id="PS50056">
    <property type="entry name" value="TYR_PHOSPHATASE_2"/>
    <property type="match status" value="1"/>
</dbReference>